<dbReference type="InterPro" id="IPR009050">
    <property type="entry name" value="Globin-like_sf"/>
</dbReference>
<keyword evidence="6" id="KW-0042">Antenna complex</keyword>
<evidence type="ECO:0000256" key="12">
    <source>
        <dbReference type="ARBA" id="ARBA00023136"/>
    </source>
</evidence>
<evidence type="ECO:0000256" key="7">
    <source>
        <dbReference type="ARBA" id="ARBA00022640"/>
    </source>
</evidence>
<evidence type="ECO:0000256" key="4">
    <source>
        <dbReference type="ARBA" id="ARBA00022528"/>
    </source>
</evidence>
<evidence type="ECO:0000256" key="15">
    <source>
        <dbReference type="RuleBase" id="RU004438"/>
    </source>
</evidence>
<evidence type="ECO:0000256" key="10">
    <source>
        <dbReference type="ARBA" id="ARBA00022991"/>
    </source>
</evidence>
<geneLocation type="plastid" evidence="16"/>
<dbReference type="Gene3D" id="1.10.490.20">
    <property type="entry name" value="Phycocyanins"/>
    <property type="match status" value="1"/>
</dbReference>
<dbReference type="GO" id="GO:0009535">
    <property type="term" value="C:chloroplast thylakoid membrane"/>
    <property type="evidence" value="ECO:0007669"/>
    <property type="project" value="UniProtKB-SubCell"/>
</dbReference>
<keyword evidence="7 15" id="KW-0934">Plastid</keyword>
<evidence type="ECO:0000313" key="16">
    <source>
        <dbReference type="EMBL" id="QCI05005.1"/>
    </source>
</evidence>
<dbReference type="EMBL" id="MK814616">
    <property type="protein sequence ID" value="QCI05005.1"/>
    <property type="molecule type" value="Genomic_DNA"/>
</dbReference>
<evidence type="ECO:0000256" key="2">
    <source>
        <dbReference type="ARBA" id="ARBA00008182"/>
    </source>
</evidence>
<sequence>MKSVITTTISAADAAGRFPSSSDLESVQGNIQRSAARLEAAEKISVGHEAVVKEAGDACFAKYPYLKNPGEAGDSQEKVNKCYRDIDHYMRLINYSLVVGGTGPLDEWGIAGAREVYRTLNLPSAAYVASLTFTRDRVCVPRDMSAQAAVEFTTALDYIINSLS</sequence>
<evidence type="ECO:0000256" key="6">
    <source>
        <dbReference type="ARBA" id="ARBA00022549"/>
    </source>
</evidence>
<proteinExistence type="inferred from homology"/>
<dbReference type="PANTHER" id="PTHR34011">
    <property type="entry name" value="PHYCOBILISOME 32.1 KDA LINKER POLYPEPTIDE, PHYCOCYANIN-ASSOCIATED, ROD 2-RELATED"/>
    <property type="match status" value="1"/>
</dbReference>
<organism evidence="16">
    <name type="scientific">Callithamnion tetricum</name>
    <dbReference type="NCBI Taxonomy" id="193179"/>
    <lineage>
        <taxon>Eukaryota</taxon>
        <taxon>Rhodophyta</taxon>
        <taxon>Florideophyceae</taxon>
        <taxon>Rhodymeniophycidae</taxon>
        <taxon>Ceramiales</taxon>
        <taxon>Callithamniaceae</taxon>
        <taxon>Callithamnion</taxon>
    </lineage>
</organism>
<keyword evidence="13 15" id="KW-0089">Bile pigment</keyword>
<keyword evidence="5 15" id="KW-0602">Photosynthesis</keyword>
<comment type="subcellular location">
    <subcellularLocation>
        <location evidence="1 15">Plastid</location>
        <location evidence="1 15">Chloroplast thylakoid membrane</location>
        <topology evidence="1 15">Peripheral membrane protein</topology>
        <orientation evidence="1 15">Stromal side</orientation>
    </subcellularLocation>
</comment>
<keyword evidence="11 15" id="KW-0793">Thylakoid</keyword>
<dbReference type="AlphaFoldDB" id="A0A4D6WTW3"/>
<dbReference type="PIRSF" id="PIRSF000081">
    <property type="entry name" value="Phycocyanin"/>
    <property type="match status" value="1"/>
</dbReference>
<keyword evidence="4 15" id="KW-0150">Chloroplast</keyword>
<gene>
    <name evidence="16" type="primary">cpeA</name>
</gene>
<keyword evidence="8 15" id="KW-0605">Phycobilisome</keyword>
<evidence type="ECO:0000256" key="1">
    <source>
        <dbReference type="ARBA" id="ARBA00004185"/>
    </source>
</evidence>
<dbReference type="CDD" id="cd14769">
    <property type="entry name" value="PE_alpha"/>
    <property type="match status" value="1"/>
</dbReference>
<keyword evidence="9 15" id="KW-0249">Electron transport</keyword>
<keyword evidence="12 15" id="KW-0472">Membrane</keyword>
<evidence type="ECO:0000256" key="3">
    <source>
        <dbReference type="ARBA" id="ARBA00022448"/>
    </source>
</evidence>
<dbReference type="GO" id="GO:0030089">
    <property type="term" value="C:phycobilisome"/>
    <property type="evidence" value="ECO:0007669"/>
    <property type="project" value="UniProtKB-KW"/>
</dbReference>
<evidence type="ECO:0000256" key="13">
    <source>
        <dbReference type="ARBA" id="ARBA00023307"/>
    </source>
</evidence>
<dbReference type="Pfam" id="PF00502">
    <property type="entry name" value="Phycobilisome"/>
    <property type="match status" value="1"/>
</dbReference>
<dbReference type="InterPro" id="IPR012128">
    <property type="entry name" value="Phycobilisome_asu/bsu"/>
</dbReference>
<dbReference type="InterPro" id="IPR038719">
    <property type="entry name" value="Phycobilisome_asu/bsu_sf"/>
</dbReference>
<reference evidence="16" key="1">
    <citation type="journal article" date="2019" name="Mol. Phylogenet. Evol.">
        <title>Morphological evolution and classification of the red algal order Ceramiales inferred using plastid phylogenomics.</title>
        <authorList>
            <person name="Diaz-Tapia P."/>
            <person name="Pasella M.M."/>
            <person name="Verbruggen H."/>
            <person name="Maggs C.A."/>
        </authorList>
    </citation>
    <scope>NUCLEOTIDE SEQUENCE</scope>
    <source>
        <strain evidence="16">PD2927</strain>
    </source>
</reference>
<evidence type="ECO:0000256" key="9">
    <source>
        <dbReference type="ARBA" id="ARBA00022982"/>
    </source>
</evidence>
<protein>
    <submittedName>
        <fullName evidence="16">Gerythrin subunit a</fullName>
    </submittedName>
</protein>
<evidence type="ECO:0000256" key="5">
    <source>
        <dbReference type="ARBA" id="ARBA00022531"/>
    </source>
</evidence>
<keyword evidence="3 15" id="KW-0813">Transport</keyword>
<feature type="binding site" description="covalent" evidence="14">
    <location>
        <position position="82"/>
    </location>
    <ligand>
        <name>(2R,3E)-phycocyanobilin</name>
        <dbReference type="ChEBI" id="CHEBI:85275"/>
        <label>2</label>
    </ligand>
</feature>
<name>A0A4D6WTW3_9FLOR</name>
<dbReference type="PANTHER" id="PTHR34011:SF4">
    <property type="entry name" value="C-PHYCOCYANIN ALPHA SUBUNIT"/>
    <property type="match status" value="1"/>
</dbReference>
<reference evidence="16" key="2">
    <citation type="submission" date="2019-04" db="EMBL/GenBank/DDBJ databases">
        <authorList>
            <person name="Pasella M."/>
        </authorList>
    </citation>
    <scope>NUCLEOTIDE SEQUENCE</scope>
    <source>
        <strain evidence="16">PD2927</strain>
    </source>
</reference>
<evidence type="ECO:0000256" key="8">
    <source>
        <dbReference type="ARBA" id="ARBA00022738"/>
    </source>
</evidence>
<evidence type="ECO:0000256" key="11">
    <source>
        <dbReference type="ARBA" id="ARBA00023078"/>
    </source>
</evidence>
<evidence type="ECO:0000256" key="14">
    <source>
        <dbReference type="PIRSR" id="PIRSR000081-1"/>
    </source>
</evidence>
<dbReference type="SUPFAM" id="SSF46458">
    <property type="entry name" value="Globin-like"/>
    <property type="match status" value="1"/>
</dbReference>
<dbReference type="GO" id="GO:0015979">
    <property type="term" value="P:photosynthesis"/>
    <property type="evidence" value="ECO:0007669"/>
    <property type="project" value="UniProtKB-KW"/>
</dbReference>
<comment type="similarity">
    <text evidence="2 15">Belongs to the phycobiliprotein family.</text>
</comment>
<accession>A0A4D6WTW3</accession>
<keyword evidence="10 15" id="KW-0157">Chromophore</keyword>